<keyword evidence="2" id="KW-0456">Lyase</keyword>
<dbReference type="PANTHER" id="PTHR28004">
    <property type="entry name" value="ZGC:162816-RELATED"/>
    <property type="match status" value="1"/>
</dbReference>
<evidence type="ECO:0000259" key="3">
    <source>
        <dbReference type="SMART" id="SM01119"/>
    </source>
</evidence>
<dbReference type="InterPro" id="IPR026956">
    <property type="entry name" value="D-ser_dehydrat-like_dom"/>
</dbReference>
<feature type="domain" description="D-serine dehydratase-like" evidence="3">
    <location>
        <begin position="259"/>
        <end position="348"/>
    </location>
</feature>
<dbReference type="GO" id="GO:0036088">
    <property type="term" value="P:D-serine catabolic process"/>
    <property type="evidence" value="ECO:0007669"/>
    <property type="project" value="TreeGrafter"/>
</dbReference>
<dbReference type="Pfam" id="PF01168">
    <property type="entry name" value="Ala_racemase_N"/>
    <property type="match status" value="1"/>
</dbReference>
<accession>A0A2W7RHS9</accession>
<comment type="caution">
    <text evidence="4">The sequence shown here is derived from an EMBL/GenBank/DDBJ whole genome shotgun (WGS) entry which is preliminary data.</text>
</comment>
<dbReference type="GO" id="GO:0008721">
    <property type="term" value="F:D-serine ammonia-lyase activity"/>
    <property type="evidence" value="ECO:0007669"/>
    <property type="project" value="TreeGrafter"/>
</dbReference>
<evidence type="ECO:0000256" key="2">
    <source>
        <dbReference type="ARBA" id="ARBA00023239"/>
    </source>
</evidence>
<comment type="similarity">
    <text evidence="1">Belongs to the DSD1 family.</text>
</comment>
<dbReference type="InterPro" id="IPR051466">
    <property type="entry name" value="D-amino_acid_metab_enzyme"/>
</dbReference>
<dbReference type="CDD" id="cd06821">
    <property type="entry name" value="PLPDE_III_D-TA"/>
    <property type="match status" value="1"/>
</dbReference>
<proteinExistence type="inferred from homology"/>
<protein>
    <submittedName>
        <fullName evidence="4">D-serine deaminase-like pyridoxal phosphate-dependent protein</fullName>
    </submittedName>
</protein>
<evidence type="ECO:0000313" key="5">
    <source>
        <dbReference type="Proteomes" id="UP000249720"/>
    </source>
</evidence>
<dbReference type="PANTHER" id="PTHR28004:SF2">
    <property type="entry name" value="D-SERINE DEHYDRATASE"/>
    <property type="match status" value="1"/>
</dbReference>
<dbReference type="InterPro" id="IPR001608">
    <property type="entry name" value="Ala_racemase_N"/>
</dbReference>
<name>A0A2W7RHS9_9BACT</name>
<dbReference type="Proteomes" id="UP000249720">
    <property type="component" value="Unassembled WGS sequence"/>
</dbReference>
<dbReference type="AlphaFoldDB" id="A0A2W7RHS9"/>
<dbReference type="RefSeq" id="WP_111297161.1">
    <property type="nucleotide sequence ID" value="NZ_QKZV01000012.1"/>
</dbReference>
<keyword evidence="5" id="KW-1185">Reference proteome</keyword>
<sequence length="367" mass="40775">MSWFEITNAETVDSPALLIFKDRMEQNIQTAINRLEGDVSRFRPHIKTNKTPEVCQALMQAGVTQFKCATIAEAEMLAQVCAKDILLAYQPVGPKINRWIALQQRYPNAVFACLTDNKLTAKALADAHAAANLTAKVYIDVNNGMNRSGIEVNKVAALVNQLMQLPNLSIIGLHVYDGHIRKPSADERKAASDAAFEPVEQLQKVLQQQYQRTFRIIAGGSTTFAAHAQRKNVICSPGTFIFWDAGYQQLMPEEPFEWAAVLITRVISVINDTTITTDLGHKSVAAENPQPRVKFLNAPNAEPIGQSEEHMVVKVPDSSHYQPGTLLYAIPIHICPTVALYNTLQVVENHKVVGSWKVVARDRFIHI</sequence>
<dbReference type="SUPFAM" id="SSF51419">
    <property type="entry name" value="PLP-binding barrel"/>
    <property type="match status" value="1"/>
</dbReference>
<dbReference type="Gene3D" id="2.40.37.20">
    <property type="entry name" value="D-serine dehydratase-like domain"/>
    <property type="match status" value="1"/>
</dbReference>
<gene>
    <name evidence="4" type="ORF">LX80_02672</name>
</gene>
<dbReference type="InterPro" id="IPR029066">
    <property type="entry name" value="PLP-binding_barrel"/>
</dbReference>
<evidence type="ECO:0000256" key="1">
    <source>
        <dbReference type="ARBA" id="ARBA00005323"/>
    </source>
</evidence>
<dbReference type="EMBL" id="QKZV01000012">
    <property type="protein sequence ID" value="PZX59954.1"/>
    <property type="molecule type" value="Genomic_DNA"/>
</dbReference>
<evidence type="ECO:0000313" key="4">
    <source>
        <dbReference type="EMBL" id="PZX59954.1"/>
    </source>
</evidence>
<dbReference type="SMART" id="SM01119">
    <property type="entry name" value="D-ser_dehydrat"/>
    <property type="match status" value="1"/>
</dbReference>
<organism evidence="4 5">
    <name type="scientific">Hydrotalea sandarakina</name>
    <dbReference type="NCBI Taxonomy" id="1004304"/>
    <lineage>
        <taxon>Bacteria</taxon>
        <taxon>Pseudomonadati</taxon>
        <taxon>Bacteroidota</taxon>
        <taxon>Chitinophagia</taxon>
        <taxon>Chitinophagales</taxon>
        <taxon>Chitinophagaceae</taxon>
        <taxon>Hydrotalea</taxon>
    </lineage>
</organism>
<dbReference type="Pfam" id="PF14031">
    <property type="entry name" value="D-ser_dehydrat"/>
    <property type="match status" value="1"/>
</dbReference>
<dbReference type="InterPro" id="IPR042208">
    <property type="entry name" value="D-ser_dehydrat-like_sf"/>
</dbReference>
<dbReference type="OrthoDB" id="9788869at2"/>
<reference evidence="4 5" key="1">
    <citation type="submission" date="2018-06" db="EMBL/GenBank/DDBJ databases">
        <title>Genomic Encyclopedia of Archaeal and Bacterial Type Strains, Phase II (KMG-II): from individual species to whole genera.</title>
        <authorList>
            <person name="Goeker M."/>
        </authorList>
    </citation>
    <scope>NUCLEOTIDE SEQUENCE [LARGE SCALE GENOMIC DNA]</scope>
    <source>
        <strain evidence="4 5">DSM 23241</strain>
    </source>
</reference>
<dbReference type="Gene3D" id="3.20.20.10">
    <property type="entry name" value="Alanine racemase"/>
    <property type="match status" value="1"/>
</dbReference>